<gene>
    <name evidence="2" type="ORF">Thiowin_02564</name>
</gene>
<reference evidence="2 3" key="1">
    <citation type="journal article" date="2023" name="Microorganisms">
        <title>Thiorhodovibrio frisius and Trv. litoralis spp. nov., Two Novel Members from a Clade of Fastidious Purple Sulfur Bacteria That Exhibit Unique Red-Shifted Light-Harvesting Capabilities.</title>
        <authorList>
            <person name="Methner A."/>
            <person name="Kuzyk S.B."/>
            <person name="Petersen J."/>
            <person name="Bauer S."/>
            <person name="Brinkmann H."/>
            <person name="Sichau K."/>
            <person name="Wanner G."/>
            <person name="Wolf J."/>
            <person name="Neumann-Schaal M."/>
            <person name="Henke P."/>
            <person name="Tank M."/>
            <person name="Sproer C."/>
            <person name="Bunk B."/>
            <person name="Overmann J."/>
        </authorList>
    </citation>
    <scope>NUCLEOTIDE SEQUENCE [LARGE SCALE GENOMIC DNA]</scope>
    <source>
        <strain evidence="2 3">DSM 6702</strain>
    </source>
</reference>
<name>A0ABZ0SAH5_9GAMM</name>
<organism evidence="2 3">
    <name type="scientific">Thiorhodovibrio winogradskyi</name>
    <dbReference type="NCBI Taxonomy" id="77007"/>
    <lineage>
        <taxon>Bacteria</taxon>
        <taxon>Pseudomonadati</taxon>
        <taxon>Pseudomonadota</taxon>
        <taxon>Gammaproteobacteria</taxon>
        <taxon>Chromatiales</taxon>
        <taxon>Chromatiaceae</taxon>
        <taxon>Thiorhodovibrio</taxon>
    </lineage>
</organism>
<dbReference type="InterPro" id="IPR038694">
    <property type="entry name" value="DUF427_sf"/>
</dbReference>
<dbReference type="PANTHER" id="PTHR43058:SF1">
    <property type="entry name" value="DUF427 DOMAIN-CONTAINING PROTEIN"/>
    <property type="match status" value="1"/>
</dbReference>
<evidence type="ECO:0000313" key="2">
    <source>
        <dbReference type="EMBL" id="WPL17539.1"/>
    </source>
</evidence>
<protein>
    <recommendedName>
        <fullName evidence="1">DUF427 domain-containing protein</fullName>
    </recommendedName>
</protein>
<sequence>MMPNTRSDLQAARAAWQYRGQQRPPFAQVPGPGQESVWDYPRPPIYQPDDRRITVHAGELRIAVTESAIRALETGSPPSVYLPPEAVDHSLLEPSERHTLCEWKGEAEYFHVKGPDGLIRDALWRYPQAWDEAALIAGYFSCYPARLACFVGDERVRPQAGGYYGGWITDDVVGPFKGEPGTGHW</sequence>
<dbReference type="RefSeq" id="WP_328983350.1">
    <property type="nucleotide sequence ID" value="NZ_CP121472.1"/>
</dbReference>
<feature type="domain" description="DUF427" evidence="1">
    <location>
        <begin position="54"/>
        <end position="144"/>
    </location>
</feature>
<proteinExistence type="predicted"/>
<keyword evidence="3" id="KW-1185">Reference proteome</keyword>
<dbReference type="PANTHER" id="PTHR43058">
    <property type="entry name" value="SLR0655 PROTEIN"/>
    <property type="match status" value="1"/>
</dbReference>
<dbReference type="EMBL" id="CP121472">
    <property type="protein sequence ID" value="WPL17539.1"/>
    <property type="molecule type" value="Genomic_DNA"/>
</dbReference>
<dbReference type="Proteomes" id="UP001432180">
    <property type="component" value="Chromosome"/>
</dbReference>
<dbReference type="Gene3D" id="2.170.150.40">
    <property type="entry name" value="Domain of unknown function (DUF427)"/>
    <property type="match status" value="1"/>
</dbReference>
<dbReference type="InterPro" id="IPR007361">
    <property type="entry name" value="DUF427"/>
</dbReference>
<dbReference type="Pfam" id="PF04248">
    <property type="entry name" value="NTP_transf_9"/>
    <property type="match status" value="1"/>
</dbReference>
<evidence type="ECO:0000313" key="3">
    <source>
        <dbReference type="Proteomes" id="UP001432180"/>
    </source>
</evidence>
<evidence type="ECO:0000259" key="1">
    <source>
        <dbReference type="Pfam" id="PF04248"/>
    </source>
</evidence>
<accession>A0ABZ0SAH5</accession>